<feature type="region of interest" description="Disordered" evidence="1">
    <location>
        <begin position="1"/>
        <end position="69"/>
    </location>
</feature>
<dbReference type="EMBL" id="JBBCAQ010000014">
    <property type="protein sequence ID" value="KAK7598116.1"/>
    <property type="molecule type" value="Genomic_DNA"/>
</dbReference>
<evidence type="ECO:0000313" key="2">
    <source>
        <dbReference type="EMBL" id="KAK7598116.1"/>
    </source>
</evidence>
<sequence>MYLLTLIPKEKNQGKEKAKAVEEPREEKSSEEGEQNSGAESVDEKETGEGSGFEDSEEAPPKKKKKTLQ</sequence>
<gene>
    <name evidence="2" type="ORF">V9T40_006351</name>
</gene>
<evidence type="ECO:0000313" key="3">
    <source>
        <dbReference type="Proteomes" id="UP001367676"/>
    </source>
</evidence>
<name>A0AAN9Y7K0_9HEMI</name>
<reference evidence="2 3" key="1">
    <citation type="submission" date="2024-03" db="EMBL/GenBank/DDBJ databases">
        <title>Adaptation during the transition from Ophiocordyceps entomopathogen to insect associate is accompanied by gene loss and intensified selection.</title>
        <authorList>
            <person name="Ward C.M."/>
            <person name="Onetto C.A."/>
            <person name="Borneman A.R."/>
        </authorList>
    </citation>
    <scope>NUCLEOTIDE SEQUENCE [LARGE SCALE GENOMIC DNA]</scope>
    <source>
        <strain evidence="2">AWRI1</strain>
        <tissue evidence="2">Single Adult Female</tissue>
    </source>
</reference>
<proteinExistence type="predicted"/>
<accession>A0AAN9Y7K0</accession>
<keyword evidence="3" id="KW-1185">Reference proteome</keyword>
<evidence type="ECO:0000256" key="1">
    <source>
        <dbReference type="SAM" id="MobiDB-lite"/>
    </source>
</evidence>
<feature type="compositionally biased region" description="Basic and acidic residues" evidence="1">
    <location>
        <begin position="8"/>
        <end position="31"/>
    </location>
</feature>
<dbReference type="Proteomes" id="UP001367676">
    <property type="component" value="Unassembled WGS sequence"/>
</dbReference>
<organism evidence="2 3">
    <name type="scientific">Parthenolecanium corni</name>
    <dbReference type="NCBI Taxonomy" id="536013"/>
    <lineage>
        <taxon>Eukaryota</taxon>
        <taxon>Metazoa</taxon>
        <taxon>Ecdysozoa</taxon>
        <taxon>Arthropoda</taxon>
        <taxon>Hexapoda</taxon>
        <taxon>Insecta</taxon>
        <taxon>Pterygota</taxon>
        <taxon>Neoptera</taxon>
        <taxon>Paraneoptera</taxon>
        <taxon>Hemiptera</taxon>
        <taxon>Sternorrhyncha</taxon>
        <taxon>Coccoidea</taxon>
        <taxon>Coccidae</taxon>
        <taxon>Parthenolecanium</taxon>
    </lineage>
</organism>
<dbReference type="AlphaFoldDB" id="A0AAN9Y7K0"/>
<comment type="caution">
    <text evidence="2">The sequence shown here is derived from an EMBL/GenBank/DDBJ whole genome shotgun (WGS) entry which is preliminary data.</text>
</comment>
<protein>
    <submittedName>
        <fullName evidence="2">Uncharacterized protein</fullName>
    </submittedName>
</protein>